<dbReference type="Proteomes" id="UP000094691">
    <property type="component" value="Chromosome"/>
</dbReference>
<feature type="region of interest" description="Disordered" evidence="2">
    <location>
        <begin position="57"/>
        <end position="77"/>
    </location>
</feature>
<evidence type="ECO:0000313" key="5">
    <source>
        <dbReference type="EMBL" id="AOG26867.1"/>
    </source>
</evidence>
<organism evidence="5 7">
    <name type="scientific">Lactobacillus johnsonii</name>
    <dbReference type="NCBI Taxonomy" id="33959"/>
    <lineage>
        <taxon>Bacteria</taxon>
        <taxon>Bacillati</taxon>
        <taxon>Bacillota</taxon>
        <taxon>Bacilli</taxon>
        <taxon>Lactobacillales</taxon>
        <taxon>Lactobacillaceae</taxon>
        <taxon>Lactobacillus</taxon>
    </lineage>
</organism>
<gene>
    <name evidence="4" type="ORF">BBP16_01650</name>
    <name evidence="5" type="ORF">BBP16_08700</name>
    <name evidence="6" type="ORF">BBP16_08725</name>
</gene>
<feature type="compositionally biased region" description="Acidic residues" evidence="2">
    <location>
        <begin position="57"/>
        <end position="67"/>
    </location>
</feature>
<dbReference type="Pfam" id="PF13007">
    <property type="entry name" value="LZ_Tnp_IS66"/>
    <property type="match status" value="1"/>
</dbReference>
<evidence type="ECO:0000313" key="4">
    <source>
        <dbReference type="EMBL" id="AOG25683.1"/>
    </source>
</evidence>
<evidence type="ECO:0000256" key="1">
    <source>
        <dbReference type="SAM" id="Coils"/>
    </source>
</evidence>
<dbReference type="InterPro" id="IPR024463">
    <property type="entry name" value="Transposase_TnpC_homeodom"/>
</dbReference>
<dbReference type="EMBL" id="CP016400">
    <property type="protein sequence ID" value="AOG26872.1"/>
    <property type="molecule type" value="Genomic_DNA"/>
</dbReference>
<name>A0A9W3X632_LACJH</name>
<keyword evidence="1" id="KW-0175">Coiled coil</keyword>
<evidence type="ECO:0000313" key="6">
    <source>
        <dbReference type="EMBL" id="AOG26872.1"/>
    </source>
</evidence>
<feature type="coiled-coil region" evidence="1">
    <location>
        <begin position="10"/>
        <end position="37"/>
    </location>
</feature>
<sequence length="77" mass="8842">MTDKETSALIETLKANNEELLKQVALLTEQVAYLTNKLYGKSSEKKVVNPDQLSLFEEDTASKDDEDLPSHYRNYYL</sequence>
<dbReference type="EMBL" id="CP016400">
    <property type="protein sequence ID" value="AOG25683.1"/>
    <property type="molecule type" value="Genomic_DNA"/>
</dbReference>
<feature type="domain" description="Transposase TnpC homeodomain" evidence="3">
    <location>
        <begin position="27"/>
        <end position="65"/>
    </location>
</feature>
<evidence type="ECO:0000256" key="2">
    <source>
        <dbReference type="SAM" id="MobiDB-lite"/>
    </source>
</evidence>
<dbReference type="RefSeq" id="WP_004896819.1">
    <property type="nucleotide sequence ID" value="NZ_CP121285.1"/>
</dbReference>
<proteinExistence type="predicted"/>
<dbReference type="EMBL" id="CP016400">
    <property type="protein sequence ID" value="AOG26867.1"/>
    <property type="molecule type" value="Genomic_DNA"/>
</dbReference>
<evidence type="ECO:0000313" key="7">
    <source>
        <dbReference type="Proteomes" id="UP000094691"/>
    </source>
</evidence>
<dbReference type="AlphaFoldDB" id="A0A9W3X632"/>
<protein>
    <recommendedName>
        <fullName evidence="3">Transposase TnpC homeodomain domain-containing protein</fullName>
    </recommendedName>
</protein>
<reference evidence="5 7" key="1">
    <citation type="submission" date="2016-07" db="EMBL/GenBank/DDBJ databases">
        <title>Genome sequencing project for further understanding the molecular mechanisms of preventing non-alcoholic fatty liver disease.</title>
        <authorList>
            <person name="Wang H."/>
        </authorList>
    </citation>
    <scope>NUCLEOTIDE SEQUENCE [LARGE SCALE GENOMIC DNA]</scope>
    <source>
        <strain evidence="5 7">BS15</strain>
    </source>
</reference>
<accession>A0A9W3X632</accession>
<evidence type="ECO:0000259" key="3">
    <source>
        <dbReference type="Pfam" id="PF13007"/>
    </source>
</evidence>